<dbReference type="GO" id="GO:0006304">
    <property type="term" value="P:DNA modification"/>
    <property type="evidence" value="ECO:0007669"/>
    <property type="project" value="InterPro"/>
</dbReference>
<feature type="domain" description="DNA mismatch repair MutH/Type II restriction enzyme Sau3AI" evidence="8">
    <location>
        <begin position="57"/>
        <end position="154"/>
    </location>
</feature>
<dbReference type="KEGG" id="nwa:Nwat_0257"/>
<evidence type="ECO:0000256" key="4">
    <source>
        <dbReference type="ARBA" id="ARBA00022763"/>
    </source>
</evidence>
<organism evidence="9 10">
    <name type="scientific">Nitrosococcus watsoni (strain C-113)</name>
    <dbReference type="NCBI Taxonomy" id="105559"/>
    <lineage>
        <taxon>Bacteria</taxon>
        <taxon>Pseudomonadati</taxon>
        <taxon>Pseudomonadota</taxon>
        <taxon>Gammaproteobacteria</taxon>
        <taxon>Chromatiales</taxon>
        <taxon>Chromatiaceae</taxon>
        <taxon>Nitrosococcus</taxon>
    </lineage>
</organism>
<evidence type="ECO:0000256" key="5">
    <source>
        <dbReference type="ARBA" id="ARBA00022801"/>
    </source>
</evidence>
<dbReference type="EMBL" id="CP002086">
    <property type="protein sequence ID" value="ADJ27227.1"/>
    <property type="molecule type" value="Genomic_DNA"/>
</dbReference>
<dbReference type="InterPro" id="IPR011335">
    <property type="entry name" value="Restrct_endonuc-II-like"/>
</dbReference>
<keyword evidence="1 7" id="KW-0963">Cytoplasm</keyword>
<dbReference type="NCBIfam" id="NF003458">
    <property type="entry name" value="PRK05070.1"/>
    <property type="match status" value="1"/>
</dbReference>
<keyword evidence="6 7" id="KW-0234">DNA repair</keyword>
<dbReference type="HAMAP" id="MF_00759">
    <property type="entry name" value="MutH"/>
    <property type="match status" value="1"/>
</dbReference>
<accession>D8K917</accession>
<protein>
    <recommendedName>
        <fullName evidence="7">DNA mismatch repair protein MutH</fullName>
    </recommendedName>
    <alternativeName>
        <fullName evidence="7">Methyl-directed mismatch repair protein</fullName>
    </alternativeName>
</protein>
<dbReference type="CDD" id="cd00583">
    <property type="entry name" value="MutH-like"/>
    <property type="match status" value="1"/>
</dbReference>
<dbReference type="RefSeq" id="WP_013219338.1">
    <property type="nucleotide sequence ID" value="NC_014315.1"/>
</dbReference>
<dbReference type="SUPFAM" id="SSF52980">
    <property type="entry name" value="Restriction endonuclease-like"/>
    <property type="match status" value="1"/>
</dbReference>
<dbReference type="InterPro" id="IPR011337">
    <property type="entry name" value="DNA_rep_MutH/RE_typeII_Sau3AI"/>
</dbReference>
<dbReference type="GO" id="GO:0006298">
    <property type="term" value="P:mismatch repair"/>
    <property type="evidence" value="ECO:0007669"/>
    <property type="project" value="UniProtKB-UniRule"/>
</dbReference>
<dbReference type="GO" id="GO:0003677">
    <property type="term" value="F:DNA binding"/>
    <property type="evidence" value="ECO:0007669"/>
    <property type="project" value="InterPro"/>
</dbReference>
<dbReference type="Proteomes" id="UP000000393">
    <property type="component" value="Chromosome"/>
</dbReference>
<dbReference type="SMART" id="SM00927">
    <property type="entry name" value="MutH"/>
    <property type="match status" value="1"/>
</dbReference>
<dbReference type="STRING" id="105559.Nwat_0257"/>
<keyword evidence="10" id="KW-1185">Reference proteome</keyword>
<evidence type="ECO:0000259" key="8">
    <source>
        <dbReference type="SMART" id="SM00927"/>
    </source>
</evidence>
<evidence type="ECO:0000256" key="1">
    <source>
        <dbReference type="ARBA" id="ARBA00022490"/>
    </source>
</evidence>
<evidence type="ECO:0000256" key="3">
    <source>
        <dbReference type="ARBA" id="ARBA00022759"/>
    </source>
</evidence>
<dbReference type="HOGENOM" id="CLU_086669_0_0_6"/>
<dbReference type="Pfam" id="PF02976">
    <property type="entry name" value="MutH"/>
    <property type="match status" value="1"/>
</dbReference>
<dbReference type="InterPro" id="IPR004230">
    <property type="entry name" value="DNA_mismatch_repair_MutH"/>
</dbReference>
<reference evidence="9 10" key="1">
    <citation type="submission" date="2010-06" db="EMBL/GenBank/DDBJ databases">
        <title>Complete sequence of chromosome of Nitrosococcus watsoni C-113.</title>
        <authorList>
            <consortium name="US DOE Joint Genome Institute"/>
            <person name="Lucas S."/>
            <person name="Copeland A."/>
            <person name="Lapidus A."/>
            <person name="Cheng J.-F."/>
            <person name="Bruce D."/>
            <person name="Goodwin L."/>
            <person name="Pitluck S."/>
            <person name="Malfatti S.A."/>
            <person name="Chain P.S.G."/>
            <person name="Land M."/>
            <person name="Hauser L."/>
            <person name="Kyrpides N."/>
            <person name="Ivanova N."/>
            <person name="Cambell M.A."/>
            <person name="Heidelberg J.F."/>
            <person name="Klotz M.G."/>
            <person name="Woyke T."/>
        </authorList>
    </citation>
    <scope>NUCLEOTIDE SEQUENCE [LARGE SCALE GENOMIC DNA]</scope>
    <source>
        <strain evidence="9 10">C-113</strain>
    </source>
</reference>
<comment type="function">
    <text evidence="7">Sequence-specific endonuclease that cleaves unmethylated GATC sequences. It is involved in DNA mismatch repair.</text>
</comment>
<name>D8K917_NITWC</name>
<dbReference type="GO" id="GO:0016787">
    <property type="term" value="F:hydrolase activity"/>
    <property type="evidence" value="ECO:0007669"/>
    <property type="project" value="UniProtKB-KW"/>
</dbReference>
<keyword evidence="4 7" id="KW-0227">DNA damage</keyword>
<evidence type="ECO:0000256" key="6">
    <source>
        <dbReference type="ARBA" id="ARBA00023204"/>
    </source>
</evidence>
<dbReference type="InterPro" id="IPR037057">
    <property type="entry name" value="DNA_rep_MutH/T2_RE_sf"/>
</dbReference>
<sequence length="231" mass="25541">MAVFSMPPPADERELLARAQALAGLSFAQIAAHLGRQVPRDLRRAKGWVGELLELALGATSGSQAAPDFPALGVEMKTLPLWADGRPKESTYVCTVPLTDFDACWETSWIRRKLNRVLWLPVEAQTGVPLSVRRVGMALLWSPNSEEEAMLRADWEELMDMVCLGQLEMITAHYGVCLQIRPKAANGDALCEGIGEDGARVRTLPRGFYLRSTFTAALLGRYYASWSFSEN</sequence>
<dbReference type="eggNOG" id="COG3066">
    <property type="taxonomic scope" value="Bacteria"/>
</dbReference>
<dbReference type="GO" id="GO:0005737">
    <property type="term" value="C:cytoplasm"/>
    <property type="evidence" value="ECO:0007669"/>
    <property type="project" value="UniProtKB-SubCell"/>
</dbReference>
<comment type="subcellular location">
    <subcellularLocation>
        <location evidence="7">Cytoplasm</location>
    </subcellularLocation>
</comment>
<proteinExistence type="inferred from homology"/>
<dbReference type="AlphaFoldDB" id="D8K917"/>
<comment type="similarity">
    <text evidence="7">Belongs to the MutH family.</text>
</comment>
<gene>
    <name evidence="7" type="primary">mutH</name>
    <name evidence="9" type="ordered locus">Nwat_0257</name>
</gene>
<dbReference type="OrthoDB" id="5634909at2"/>
<dbReference type="GO" id="GO:0004519">
    <property type="term" value="F:endonuclease activity"/>
    <property type="evidence" value="ECO:0007669"/>
    <property type="project" value="UniProtKB-UniRule"/>
</dbReference>
<evidence type="ECO:0000313" key="10">
    <source>
        <dbReference type="Proteomes" id="UP000000393"/>
    </source>
</evidence>
<evidence type="ECO:0000256" key="2">
    <source>
        <dbReference type="ARBA" id="ARBA00022722"/>
    </source>
</evidence>
<dbReference type="Gene3D" id="3.40.600.10">
    <property type="entry name" value="DNA mismatch repair MutH/Restriction endonuclease, type II"/>
    <property type="match status" value="1"/>
</dbReference>
<keyword evidence="3 7" id="KW-0255">Endonuclease</keyword>
<evidence type="ECO:0000256" key="7">
    <source>
        <dbReference type="HAMAP-Rule" id="MF_00759"/>
    </source>
</evidence>
<keyword evidence="5 7" id="KW-0378">Hydrolase</keyword>
<evidence type="ECO:0000313" key="9">
    <source>
        <dbReference type="EMBL" id="ADJ27227.1"/>
    </source>
</evidence>
<dbReference type="NCBIfam" id="TIGR02248">
    <property type="entry name" value="mutH_TIGR"/>
    <property type="match status" value="1"/>
</dbReference>
<keyword evidence="2 7" id="KW-0540">Nuclease</keyword>